<feature type="compositionally biased region" description="Polar residues" evidence="1">
    <location>
        <begin position="472"/>
        <end position="483"/>
    </location>
</feature>
<feature type="compositionally biased region" description="Basic and acidic residues" evidence="1">
    <location>
        <begin position="491"/>
        <end position="502"/>
    </location>
</feature>
<feature type="region of interest" description="Disordered" evidence="1">
    <location>
        <begin position="107"/>
        <end position="147"/>
    </location>
</feature>
<accession>A0AAD4K9W2</accession>
<feature type="compositionally biased region" description="Basic residues" evidence="1">
    <location>
        <begin position="345"/>
        <end position="356"/>
    </location>
</feature>
<dbReference type="AlphaFoldDB" id="A0AAD4K9W2"/>
<evidence type="ECO:0000256" key="1">
    <source>
        <dbReference type="SAM" id="MobiDB-lite"/>
    </source>
</evidence>
<name>A0AAD4K9W2_9MUSC</name>
<dbReference type="EMBL" id="JAJJHW010000095">
    <property type="protein sequence ID" value="KAH8387061.1"/>
    <property type="molecule type" value="Genomic_DNA"/>
</dbReference>
<keyword evidence="3" id="KW-1185">Reference proteome</keyword>
<feature type="compositionally biased region" description="Basic residues" evidence="1">
    <location>
        <begin position="423"/>
        <end position="435"/>
    </location>
</feature>
<protein>
    <submittedName>
        <fullName evidence="2">Uncharacterized protein</fullName>
    </submittedName>
</protein>
<feature type="compositionally biased region" description="Basic residues" evidence="1">
    <location>
        <begin position="372"/>
        <end position="386"/>
    </location>
</feature>
<dbReference type="Proteomes" id="UP001200034">
    <property type="component" value="Unassembled WGS sequence"/>
</dbReference>
<comment type="caution">
    <text evidence="2">The sequence shown here is derived from an EMBL/GenBank/DDBJ whole genome shotgun (WGS) entry which is preliminary data.</text>
</comment>
<gene>
    <name evidence="2" type="ORF">KR093_004522</name>
</gene>
<evidence type="ECO:0000313" key="3">
    <source>
        <dbReference type="Proteomes" id="UP001200034"/>
    </source>
</evidence>
<proteinExistence type="predicted"/>
<feature type="compositionally biased region" description="Low complexity" evidence="1">
    <location>
        <begin position="436"/>
        <end position="447"/>
    </location>
</feature>
<feature type="non-terminal residue" evidence="2">
    <location>
        <position position="1"/>
    </location>
</feature>
<sequence>WLALAQSAAGETRIEVDENGDEYELKRFYIQGRQLNGAGSKSQCVVTRRKRASRQLTLPAAGLSVSSQQLSLSALADGTPEHREAAAAAGALQTDGSHRRYVALTALQLENADEEEEDDDDEEEDDDEEDDALQNDDDEDEGDEEAVEELPQLVQLQPQPVKQPAAQTNLLAATFGSQSAIAATATHNLPQGVSVLANAATHANVGGDAGIVVIESEQPPKVNPSTHALFELKPLQQQQQQQALQQPQQLEPLYWPQDVRDFVDEVDDDAEDDELFYYGPGGVAGYYDEHDHFVTEDSPVSTTAIWSTDNSDIHPVNNGVNQHVDENKKKQKQKRRKPGQEMVVKRKQQQQKKKRPSQQLDEQQPVKETSQKRKKQSQSNAVRRKPASSSSSGVSSGNKRKRPSSSAGGVSNKRKTSTSQRQKPQKKNKKTRKPKPSSGVSNSNSNSNKRRRPSSSSASASAIGGYKRRRPQSSTATGALTQAQRRRRKQQQQEKRRRQELQRRRRRRNKNRQNGGGNRRRYYGDEPIINCIYINKDPPTTTQRPFWNILGRDAAAPADAGDATAPIAPVEESEMRQSGDFGHRKRTNLRFVA</sequence>
<feature type="region of interest" description="Disordered" evidence="1">
    <location>
        <begin position="305"/>
        <end position="522"/>
    </location>
</feature>
<feature type="compositionally biased region" description="Low complexity" evidence="1">
    <location>
        <begin position="388"/>
        <end position="397"/>
    </location>
</feature>
<feature type="compositionally biased region" description="Acidic residues" evidence="1">
    <location>
        <begin position="111"/>
        <end position="147"/>
    </location>
</feature>
<organism evidence="2 3">
    <name type="scientific">Drosophila rubida</name>
    <dbReference type="NCBI Taxonomy" id="30044"/>
    <lineage>
        <taxon>Eukaryota</taxon>
        <taxon>Metazoa</taxon>
        <taxon>Ecdysozoa</taxon>
        <taxon>Arthropoda</taxon>
        <taxon>Hexapoda</taxon>
        <taxon>Insecta</taxon>
        <taxon>Pterygota</taxon>
        <taxon>Neoptera</taxon>
        <taxon>Endopterygota</taxon>
        <taxon>Diptera</taxon>
        <taxon>Brachycera</taxon>
        <taxon>Muscomorpha</taxon>
        <taxon>Ephydroidea</taxon>
        <taxon>Drosophilidae</taxon>
        <taxon>Drosophila</taxon>
    </lineage>
</organism>
<reference evidence="2" key="1">
    <citation type="journal article" date="2021" name="Mol. Ecol. Resour.">
        <title>Phylogenomic analyses of the genus Drosophila reveals genomic signals of climate adaptation.</title>
        <authorList>
            <person name="Li F."/>
            <person name="Rane R.V."/>
            <person name="Luria V."/>
            <person name="Xiong Z."/>
            <person name="Chen J."/>
            <person name="Li Z."/>
            <person name="Catullo R.A."/>
            <person name="Griffin P.C."/>
            <person name="Schiffer M."/>
            <person name="Pearce S."/>
            <person name="Lee S.F."/>
            <person name="McElroy K."/>
            <person name="Stocker A."/>
            <person name="Shirriffs J."/>
            <person name="Cockerell F."/>
            <person name="Coppin C."/>
            <person name="Sgro C.M."/>
            <person name="Karger A."/>
            <person name="Cain J.W."/>
            <person name="Weber J.A."/>
            <person name="Santpere G."/>
            <person name="Kirschner M.W."/>
            <person name="Hoffmann A.A."/>
            <person name="Oakeshott J.G."/>
            <person name="Zhang G."/>
        </authorList>
    </citation>
    <scope>NUCLEOTIDE SEQUENCE</scope>
    <source>
        <strain evidence="2">BGI-SZ-2011g</strain>
    </source>
</reference>
<evidence type="ECO:0000313" key="2">
    <source>
        <dbReference type="EMBL" id="KAH8387061.1"/>
    </source>
</evidence>